<evidence type="ECO:0000313" key="3">
    <source>
        <dbReference type="EMBL" id="PWN45493.1"/>
    </source>
</evidence>
<protein>
    <recommendedName>
        <fullName evidence="2">CRA domain-containing protein</fullName>
    </recommendedName>
</protein>
<feature type="compositionally biased region" description="Low complexity" evidence="1">
    <location>
        <begin position="488"/>
        <end position="502"/>
    </location>
</feature>
<dbReference type="Proteomes" id="UP000245783">
    <property type="component" value="Unassembled WGS sequence"/>
</dbReference>
<dbReference type="EMBL" id="KZ819355">
    <property type="protein sequence ID" value="PWN45493.1"/>
    <property type="molecule type" value="Genomic_DNA"/>
</dbReference>
<feature type="region of interest" description="Disordered" evidence="1">
    <location>
        <begin position="486"/>
        <end position="512"/>
    </location>
</feature>
<keyword evidence="4" id="KW-1185">Reference proteome</keyword>
<evidence type="ECO:0000259" key="2">
    <source>
        <dbReference type="SMART" id="SM00757"/>
    </source>
</evidence>
<name>A0A316WC75_9BASI</name>
<dbReference type="Pfam" id="PF10607">
    <property type="entry name" value="CTLH"/>
    <property type="match status" value="1"/>
</dbReference>
<feature type="region of interest" description="Disordered" evidence="1">
    <location>
        <begin position="287"/>
        <end position="320"/>
    </location>
</feature>
<feature type="domain" description="CRA" evidence="2">
    <location>
        <begin position="328"/>
        <end position="455"/>
    </location>
</feature>
<dbReference type="InParanoid" id="A0A316WC75"/>
<reference evidence="3 4" key="1">
    <citation type="journal article" date="2018" name="Mol. Biol. Evol.">
        <title>Broad Genomic Sampling Reveals a Smut Pathogenic Ancestry of the Fungal Clade Ustilaginomycotina.</title>
        <authorList>
            <person name="Kijpornyongpan T."/>
            <person name="Mondo S.J."/>
            <person name="Barry K."/>
            <person name="Sandor L."/>
            <person name="Lee J."/>
            <person name="Lipzen A."/>
            <person name="Pangilinan J."/>
            <person name="LaButti K."/>
            <person name="Hainaut M."/>
            <person name="Henrissat B."/>
            <person name="Grigoriev I.V."/>
            <person name="Spatafora J.W."/>
            <person name="Aime M.C."/>
        </authorList>
    </citation>
    <scope>NUCLEOTIDE SEQUENCE [LARGE SCALE GENOMIC DNA]</scope>
    <source>
        <strain evidence="3 4">MCA 4658</strain>
    </source>
</reference>
<feature type="compositionally biased region" description="Low complexity" evidence="1">
    <location>
        <begin position="309"/>
        <end position="320"/>
    </location>
</feature>
<dbReference type="OrthoDB" id="8048523at2759"/>
<feature type="compositionally biased region" description="Polar residues" evidence="1">
    <location>
        <begin position="287"/>
        <end position="301"/>
    </location>
</feature>
<feature type="compositionally biased region" description="Low complexity" evidence="1">
    <location>
        <begin position="237"/>
        <end position="247"/>
    </location>
</feature>
<evidence type="ECO:0000256" key="1">
    <source>
        <dbReference type="SAM" id="MobiDB-lite"/>
    </source>
</evidence>
<accession>A0A316WC75</accession>
<feature type="region of interest" description="Disordered" evidence="1">
    <location>
        <begin position="237"/>
        <end position="259"/>
    </location>
</feature>
<evidence type="ECO:0000313" key="4">
    <source>
        <dbReference type="Proteomes" id="UP000245783"/>
    </source>
</evidence>
<dbReference type="AlphaFoldDB" id="A0A316WC75"/>
<feature type="region of interest" description="Disordered" evidence="1">
    <location>
        <begin position="1"/>
        <end position="31"/>
    </location>
</feature>
<dbReference type="PANTHER" id="PTHR12864">
    <property type="entry name" value="RAN BINDING PROTEIN 9-RELATED"/>
    <property type="match status" value="1"/>
</dbReference>
<feature type="compositionally biased region" description="Polar residues" evidence="1">
    <location>
        <begin position="21"/>
        <end position="31"/>
    </location>
</feature>
<dbReference type="InterPro" id="IPR024964">
    <property type="entry name" value="CTLH/CRA"/>
</dbReference>
<proteinExistence type="predicted"/>
<dbReference type="InterPro" id="IPR050618">
    <property type="entry name" value="Ubq-SigPath_Reg"/>
</dbReference>
<dbReference type="RefSeq" id="XP_025372653.1">
    <property type="nucleotide sequence ID" value="XM_025510809.1"/>
</dbReference>
<sequence>MSSHRPISPGMAERPGDDSAVSGTRSRLNESVSPAMTRELVLNYLVHHCYLDTALAFAGDGIAAEGSSGTDIRSKSQAPGSSRRPGLGAGVVPPPLARGDSSTEMEIEVDEALAIAAELNGKTQAARQSADKTLNGKGKGRDDLHKFASGLEGHDNVGELSGDDVFQISIRRDIRDHILSGRIYAAIELLDEHFPAVVSSSAAAGRLRRSEASLQTLDPSSVYARLSGGLAGSVNASNGASGAASGNGKSGRPKAALPAYRPSLDPDHVALNLQIQAFIEAVRGSSATGTTRSVGDSSATGRLSPFSDAGSSAGSTNGSANATGAGGGGIMGALALVQGINTRVLSLPEYWRSMYLKELQGVTALLAYANVESSPVSKYLDQKRRVGLAEQVNSAIIGESVAKAIVSRRLLPDHACADPALAIAAQSGQPSQPLIESTIRQTTFVWGQIAADKVPVPPSHLAFIGGDAGTSGDPEGFQKLSHLESTHGTANANGSSSTGASSDPRKNRGRILPPWDLHSFLADR</sequence>
<dbReference type="GeneID" id="37032679"/>
<organism evidence="3 4">
    <name type="scientific">Ceraceosorus guamensis</name>
    <dbReference type="NCBI Taxonomy" id="1522189"/>
    <lineage>
        <taxon>Eukaryota</taxon>
        <taxon>Fungi</taxon>
        <taxon>Dikarya</taxon>
        <taxon>Basidiomycota</taxon>
        <taxon>Ustilaginomycotina</taxon>
        <taxon>Exobasidiomycetes</taxon>
        <taxon>Ceraceosorales</taxon>
        <taxon>Ceraceosoraceae</taxon>
        <taxon>Ceraceosorus</taxon>
    </lineage>
</organism>
<dbReference type="SMART" id="SM00757">
    <property type="entry name" value="CRA"/>
    <property type="match status" value="1"/>
</dbReference>
<feature type="compositionally biased region" description="Polar residues" evidence="1">
    <location>
        <begin position="67"/>
        <end position="80"/>
    </location>
</feature>
<dbReference type="InterPro" id="IPR013144">
    <property type="entry name" value="CRA_dom"/>
</dbReference>
<dbReference type="STRING" id="1522189.A0A316WC75"/>
<feature type="region of interest" description="Disordered" evidence="1">
    <location>
        <begin position="65"/>
        <end position="103"/>
    </location>
</feature>
<gene>
    <name evidence="3" type="ORF">IE81DRAFT_192703</name>
</gene>